<feature type="active site" evidence="10">
    <location>
        <position position="281"/>
    </location>
</feature>
<dbReference type="PROSITE" id="PS00141">
    <property type="entry name" value="ASP_PROTEASE"/>
    <property type="match status" value="2"/>
</dbReference>
<accession>A0A8H7BHP6</accession>
<keyword evidence="9 11" id="KW-1015">Disulfide bond</keyword>
<evidence type="ECO:0000256" key="12">
    <source>
        <dbReference type="RuleBase" id="RU000454"/>
    </source>
</evidence>
<feature type="active site" evidence="10">
    <location>
        <position position="99"/>
    </location>
</feature>
<evidence type="ECO:0000256" key="5">
    <source>
        <dbReference type="ARBA" id="ARBA00022729"/>
    </source>
</evidence>
<keyword evidence="16" id="KW-1185">Reference proteome</keyword>
<feature type="signal peptide" evidence="13">
    <location>
        <begin position="1"/>
        <end position="20"/>
    </location>
</feature>
<keyword evidence="7 12" id="KW-0378">Hydrolase</keyword>
<dbReference type="GO" id="GO:0004190">
    <property type="term" value="F:aspartic-type endopeptidase activity"/>
    <property type="evidence" value="ECO:0007669"/>
    <property type="project" value="UniProtKB-KW"/>
</dbReference>
<keyword evidence="6 12" id="KW-0064">Aspartyl protease</keyword>
<evidence type="ECO:0000256" key="3">
    <source>
        <dbReference type="ARBA" id="ARBA00013205"/>
    </source>
</evidence>
<dbReference type="Proteomes" id="UP000605846">
    <property type="component" value="Unassembled WGS sequence"/>
</dbReference>
<dbReference type="InterPro" id="IPR001461">
    <property type="entry name" value="Aspartic_peptidase_A1"/>
</dbReference>
<evidence type="ECO:0000313" key="16">
    <source>
        <dbReference type="Proteomes" id="UP000605846"/>
    </source>
</evidence>
<dbReference type="InterPro" id="IPR034163">
    <property type="entry name" value="Aspergillopepsin-like_cat_dom"/>
</dbReference>
<name>A0A8H7BHP6_9FUNG</name>
<feature type="disulfide bond" evidence="11">
    <location>
        <begin position="315"/>
        <end position="348"/>
    </location>
</feature>
<keyword evidence="5 13" id="KW-0732">Signal</keyword>
<sequence length="387" mass="40544">MKITACIAALLAVATFSTEAAPVKNGNDKLHVSLERNPHFKRNATAAVLKARAKFHKHIATVSDASTGTIPMTDYQNDVEYYGTIQVGTPPQSLKLDFDTGSSDLWFASTLCSTCGSGQTKFDPTKSSTYKKDGTPWKISYGDGSSASGVVGYDTVNLGGLQIKQQAIELAKQESSEFQSDPVDGLLGLAFDSINTVSAKTPVDNLISQNLISKPIFGVFLGKESNGGGGEYVFGGYDESHVGGTLTTVKVDNSQGFWGINVDGASVGGNSVASSFSAIIDTGTTLLILTDDVLQQVASAYNAQDNGDGTYSISCDASSLQPLKFSIGGATFEVPADSLIFDKQGDQCIAGFSGGGLGFAILGDVFIKNNYVVFDQGVPQVQIAPVK</sequence>
<dbReference type="Gene3D" id="2.40.70.10">
    <property type="entry name" value="Acid Proteases"/>
    <property type="match status" value="2"/>
</dbReference>
<dbReference type="PROSITE" id="PS51767">
    <property type="entry name" value="PEPTIDASE_A1"/>
    <property type="match status" value="1"/>
</dbReference>
<dbReference type="InterPro" id="IPR033121">
    <property type="entry name" value="PEPTIDASE_A1"/>
</dbReference>
<keyword evidence="4 12" id="KW-0645">Protease</keyword>
<evidence type="ECO:0000256" key="13">
    <source>
        <dbReference type="SAM" id="SignalP"/>
    </source>
</evidence>
<dbReference type="AlphaFoldDB" id="A0A8H7BHP6"/>
<organism evidence="15 16">
    <name type="scientific">Apophysomyces ossiformis</name>
    <dbReference type="NCBI Taxonomy" id="679940"/>
    <lineage>
        <taxon>Eukaryota</taxon>
        <taxon>Fungi</taxon>
        <taxon>Fungi incertae sedis</taxon>
        <taxon>Mucoromycota</taxon>
        <taxon>Mucoromycotina</taxon>
        <taxon>Mucoromycetes</taxon>
        <taxon>Mucorales</taxon>
        <taxon>Mucorineae</taxon>
        <taxon>Mucoraceae</taxon>
        <taxon>Apophysomyces</taxon>
    </lineage>
</organism>
<dbReference type="FunFam" id="2.40.70.10:FF:000008">
    <property type="entry name" value="Cathepsin D"/>
    <property type="match status" value="1"/>
</dbReference>
<evidence type="ECO:0000259" key="14">
    <source>
        <dbReference type="PROSITE" id="PS51767"/>
    </source>
</evidence>
<dbReference type="GO" id="GO:0006508">
    <property type="term" value="P:proteolysis"/>
    <property type="evidence" value="ECO:0007669"/>
    <property type="project" value="UniProtKB-KW"/>
</dbReference>
<dbReference type="PRINTS" id="PR00792">
    <property type="entry name" value="PEPSIN"/>
</dbReference>
<gene>
    <name evidence="15" type="ORF">EC973_004995</name>
</gene>
<evidence type="ECO:0000256" key="10">
    <source>
        <dbReference type="PIRSR" id="PIRSR601461-1"/>
    </source>
</evidence>
<feature type="domain" description="Peptidase A1" evidence="14">
    <location>
        <begin position="81"/>
        <end position="384"/>
    </location>
</feature>
<evidence type="ECO:0000256" key="1">
    <source>
        <dbReference type="ARBA" id="ARBA00001130"/>
    </source>
</evidence>
<dbReference type="PANTHER" id="PTHR47966:SF1">
    <property type="entry name" value="ASPARTYL PROTEINASE"/>
    <property type="match status" value="1"/>
</dbReference>
<evidence type="ECO:0000256" key="9">
    <source>
        <dbReference type="ARBA" id="ARBA00023157"/>
    </source>
</evidence>
<evidence type="ECO:0000256" key="7">
    <source>
        <dbReference type="ARBA" id="ARBA00022801"/>
    </source>
</evidence>
<proteinExistence type="inferred from homology"/>
<evidence type="ECO:0000256" key="6">
    <source>
        <dbReference type="ARBA" id="ARBA00022750"/>
    </source>
</evidence>
<protein>
    <recommendedName>
        <fullName evidence="3">rhizopuspepsin</fullName>
        <ecNumber evidence="3">3.4.23.21</ecNumber>
    </recommendedName>
</protein>
<dbReference type="OrthoDB" id="2747330at2759"/>
<dbReference type="SUPFAM" id="SSF50630">
    <property type="entry name" value="Acid proteases"/>
    <property type="match status" value="1"/>
</dbReference>
<comment type="caution">
    <text evidence="15">The sequence shown here is derived from an EMBL/GenBank/DDBJ whole genome shotgun (WGS) entry which is preliminary data.</text>
</comment>
<dbReference type="PANTHER" id="PTHR47966">
    <property type="entry name" value="BETA-SITE APP-CLEAVING ENZYME, ISOFORM A-RELATED"/>
    <property type="match status" value="1"/>
</dbReference>
<dbReference type="InterPro" id="IPR001969">
    <property type="entry name" value="Aspartic_peptidase_AS"/>
</dbReference>
<reference evidence="15" key="1">
    <citation type="submission" date="2020-01" db="EMBL/GenBank/DDBJ databases">
        <title>Genome Sequencing of Three Apophysomyces-Like Fungal Strains Confirms a Novel Fungal Genus in the Mucoromycota with divergent Burkholderia-like Endosymbiotic Bacteria.</title>
        <authorList>
            <person name="Stajich J.E."/>
            <person name="Macias A.M."/>
            <person name="Carter-House D."/>
            <person name="Lovett B."/>
            <person name="Kasson L.R."/>
            <person name="Berry K."/>
            <person name="Grigoriev I."/>
            <person name="Chang Y."/>
            <person name="Spatafora J."/>
            <person name="Kasson M.T."/>
        </authorList>
    </citation>
    <scope>NUCLEOTIDE SEQUENCE</scope>
    <source>
        <strain evidence="15">NRRL A-21654</strain>
    </source>
</reference>
<comment type="similarity">
    <text evidence="2 12">Belongs to the peptidase A1 family.</text>
</comment>
<keyword evidence="8" id="KW-0865">Zymogen</keyword>
<dbReference type="EMBL" id="JABAYA010000286">
    <property type="protein sequence ID" value="KAF7721268.1"/>
    <property type="molecule type" value="Genomic_DNA"/>
</dbReference>
<dbReference type="EC" id="3.4.23.21" evidence="3"/>
<evidence type="ECO:0000256" key="8">
    <source>
        <dbReference type="ARBA" id="ARBA00023145"/>
    </source>
</evidence>
<dbReference type="CDD" id="cd06097">
    <property type="entry name" value="Aspergillopepsin_like"/>
    <property type="match status" value="1"/>
</dbReference>
<evidence type="ECO:0000256" key="4">
    <source>
        <dbReference type="ARBA" id="ARBA00022670"/>
    </source>
</evidence>
<feature type="chain" id="PRO_5034980100" description="rhizopuspepsin" evidence="13">
    <location>
        <begin position="21"/>
        <end position="387"/>
    </location>
</feature>
<evidence type="ECO:0000256" key="2">
    <source>
        <dbReference type="ARBA" id="ARBA00007447"/>
    </source>
</evidence>
<evidence type="ECO:0000313" key="15">
    <source>
        <dbReference type="EMBL" id="KAF7721268.1"/>
    </source>
</evidence>
<dbReference type="Pfam" id="PF00026">
    <property type="entry name" value="Asp"/>
    <property type="match status" value="1"/>
</dbReference>
<dbReference type="InterPro" id="IPR021109">
    <property type="entry name" value="Peptidase_aspartic_dom_sf"/>
</dbReference>
<comment type="catalytic activity">
    <reaction evidence="1">
        <text>Hydrolysis of proteins with broad specificity similar to that of pepsin A, preferring hydrophobic residues at P1 and P1'. Clots milk and activates trypsinogen. Does not cleave 4-Gln-|-His-5, but does cleave 10-His-|-Leu-11 and 12-Val-|-Glu-13 in B chain of insulin.</text>
        <dbReference type="EC" id="3.4.23.21"/>
    </reaction>
</comment>
<evidence type="ECO:0000256" key="11">
    <source>
        <dbReference type="PIRSR" id="PIRSR601461-2"/>
    </source>
</evidence>